<dbReference type="SUPFAM" id="SSF46894">
    <property type="entry name" value="C-terminal effector domain of the bipartite response regulators"/>
    <property type="match status" value="1"/>
</dbReference>
<dbReference type="SMART" id="SM00421">
    <property type="entry name" value="HTH_LUXR"/>
    <property type="match status" value="1"/>
</dbReference>
<dbReference type="Proteomes" id="UP000632222">
    <property type="component" value="Unassembled WGS sequence"/>
</dbReference>
<evidence type="ECO:0000256" key="1">
    <source>
        <dbReference type="ARBA" id="ARBA00022553"/>
    </source>
</evidence>
<proteinExistence type="predicted"/>
<dbReference type="EMBL" id="BMOD01000046">
    <property type="protein sequence ID" value="GGJ58891.1"/>
    <property type="molecule type" value="Genomic_DNA"/>
</dbReference>
<dbReference type="SMART" id="SM00448">
    <property type="entry name" value="REC"/>
    <property type="match status" value="1"/>
</dbReference>
<dbReference type="CDD" id="cd17535">
    <property type="entry name" value="REC_NarL-like"/>
    <property type="match status" value="1"/>
</dbReference>
<feature type="domain" description="HTH luxR-type" evidence="4">
    <location>
        <begin position="121"/>
        <end position="186"/>
    </location>
</feature>
<dbReference type="PROSITE" id="PS50110">
    <property type="entry name" value="RESPONSE_REGULATORY"/>
    <property type="match status" value="1"/>
</dbReference>
<dbReference type="Pfam" id="PF00196">
    <property type="entry name" value="GerE"/>
    <property type="match status" value="1"/>
</dbReference>
<dbReference type="SUPFAM" id="SSF52172">
    <property type="entry name" value="CheY-like"/>
    <property type="match status" value="1"/>
</dbReference>
<name>A0ABQ2DLH0_9DEIO</name>
<dbReference type="Pfam" id="PF00072">
    <property type="entry name" value="Response_reg"/>
    <property type="match status" value="1"/>
</dbReference>
<dbReference type="InterPro" id="IPR039420">
    <property type="entry name" value="WalR-like"/>
</dbReference>
<keyword evidence="7" id="KW-1185">Reference proteome</keyword>
<dbReference type="PROSITE" id="PS50043">
    <property type="entry name" value="HTH_LUXR_2"/>
    <property type="match status" value="1"/>
</dbReference>
<comment type="caution">
    <text evidence="6">The sequence shown here is derived from an EMBL/GenBank/DDBJ whole genome shotgun (WGS) entry which is preliminary data.</text>
</comment>
<dbReference type="InterPro" id="IPR016032">
    <property type="entry name" value="Sig_transdc_resp-reg_C-effctor"/>
</dbReference>
<gene>
    <name evidence="6" type="ORF">GCM10008938_51210</name>
</gene>
<dbReference type="PANTHER" id="PTHR43214">
    <property type="entry name" value="TWO-COMPONENT RESPONSE REGULATOR"/>
    <property type="match status" value="1"/>
</dbReference>
<dbReference type="InterPro" id="IPR001789">
    <property type="entry name" value="Sig_transdc_resp-reg_receiver"/>
</dbReference>
<evidence type="ECO:0000259" key="5">
    <source>
        <dbReference type="PROSITE" id="PS50110"/>
    </source>
</evidence>
<keyword evidence="2 6" id="KW-0238">DNA-binding</keyword>
<protein>
    <submittedName>
        <fullName evidence="6">DNA-binding response regulator</fullName>
    </submittedName>
</protein>
<dbReference type="PRINTS" id="PR00038">
    <property type="entry name" value="HTHLUXR"/>
</dbReference>
<dbReference type="InterPro" id="IPR000792">
    <property type="entry name" value="Tscrpt_reg_LuxR_C"/>
</dbReference>
<organism evidence="6 7">
    <name type="scientific">Deinococcus roseus</name>
    <dbReference type="NCBI Taxonomy" id="392414"/>
    <lineage>
        <taxon>Bacteria</taxon>
        <taxon>Thermotogati</taxon>
        <taxon>Deinococcota</taxon>
        <taxon>Deinococci</taxon>
        <taxon>Deinococcales</taxon>
        <taxon>Deinococcaceae</taxon>
        <taxon>Deinococcus</taxon>
    </lineage>
</organism>
<keyword evidence="1 3" id="KW-0597">Phosphoprotein</keyword>
<accession>A0ABQ2DLH0</accession>
<feature type="modified residue" description="4-aspartylphosphate" evidence="3">
    <location>
        <position position="34"/>
    </location>
</feature>
<sequence length="193" mass="21194">MQQDPNLQVVGEARDGQQAIDLCDTLTPDIAIMDVNMPNMGGIEATRQIKKLYPRIAVLGLSAHDDEAFVMALLEAGAAGYLLKDAPGQDLIDAIYAAKRGESVIAPQLTQMILKRVRQGSEQKTEALTEREREVLLLAARGFSNKEIAKKLEISPKTVEVHLSALFEKLEVASRTEAVIRSMKRGIIQLSEL</sequence>
<feature type="domain" description="Response regulatory" evidence="5">
    <location>
        <begin position="1"/>
        <end position="99"/>
    </location>
</feature>
<reference evidence="7" key="1">
    <citation type="journal article" date="2019" name="Int. J. Syst. Evol. Microbiol.">
        <title>The Global Catalogue of Microorganisms (GCM) 10K type strain sequencing project: providing services to taxonomists for standard genome sequencing and annotation.</title>
        <authorList>
            <consortium name="The Broad Institute Genomics Platform"/>
            <consortium name="The Broad Institute Genome Sequencing Center for Infectious Disease"/>
            <person name="Wu L."/>
            <person name="Ma J."/>
        </authorList>
    </citation>
    <scope>NUCLEOTIDE SEQUENCE [LARGE SCALE GENOMIC DNA]</scope>
    <source>
        <strain evidence="7">JCM 14370</strain>
    </source>
</reference>
<dbReference type="PANTHER" id="PTHR43214:SF43">
    <property type="entry name" value="TWO-COMPONENT RESPONSE REGULATOR"/>
    <property type="match status" value="1"/>
</dbReference>
<dbReference type="PROSITE" id="PS00622">
    <property type="entry name" value="HTH_LUXR_1"/>
    <property type="match status" value="1"/>
</dbReference>
<dbReference type="InterPro" id="IPR011006">
    <property type="entry name" value="CheY-like_superfamily"/>
</dbReference>
<dbReference type="CDD" id="cd06170">
    <property type="entry name" value="LuxR_C_like"/>
    <property type="match status" value="1"/>
</dbReference>
<dbReference type="GO" id="GO:0003677">
    <property type="term" value="F:DNA binding"/>
    <property type="evidence" value="ECO:0007669"/>
    <property type="project" value="UniProtKB-KW"/>
</dbReference>
<evidence type="ECO:0000313" key="6">
    <source>
        <dbReference type="EMBL" id="GGJ58891.1"/>
    </source>
</evidence>
<dbReference type="InterPro" id="IPR058245">
    <property type="entry name" value="NreC/VraR/RcsB-like_REC"/>
</dbReference>
<evidence type="ECO:0000259" key="4">
    <source>
        <dbReference type="PROSITE" id="PS50043"/>
    </source>
</evidence>
<evidence type="ECO:0000256" key="3">
    <source>
        <dbReference type="PROSITE-ProRule" id="PRU00169"/>
    </source>
</evidence>
<dbReference type="Gene3D" id="3.40.50.2300">
    <property type="match status" value="1"/>
</dbReference>
<evidence type="ECO:0000313" key="7">
    <source>
        <dbReference type="Proteomes" id="UP000632222"/>
    </source>
</evidence>
<evidence type="ECO:0000256" key="2">
    <source>
        <dbReference type="ARBA" id="ARBA00023125"/>
    </source>
</evidence>